<dbReference type="STRING" id="1850254.LPB137_11400"/>
<dbReference type="PANTHER" id="PTHR33692:SF1">
    <property type="entry name" value="RIBOSOME MATURATION FACTOR RIMM"/>
    <property type="match status" value="1"/>
</dbReference>
<dbReference type="GO" id="GO:0006364">
    <property type="term" value="P:rRNA processing"/>
    <property type="evidence" value="ECO:0007669"/>
    <property type="project" value="UniProtKB-UniRule"/>
</dbReference>
<dbReference type="OrthoDB" id="9810331at2"/>
<dbReference type="Pfam" id="PF01782">
    <property type="entry name" value="RimM"/>
    <property type="match status" value="1"/>
</dbReference>
<keyword evidence="9" id="KW-1185">Reference proteome</keyword>
<feature type="domain" description="RimM N-terminal" evidence="6">
    <location>
        <begin position="7"/>
        <end position="81"/>
    </location>
</feature>
<dbReference type="GO" id="GO:0005840">
    <property type="term" value="C:ribosome"/>
    <property type="evidence" value="ECO:0007669"/>
    <property type="project" value="InterPro"/>
</dbReference>
<evidence type="ECO:0000259" key="7">
    <source>
        <dbReference type="Pfam" id="PF24986"/>
    </source>
</evidence>
<dbReference type="GO" id="GO:0042274">
    <property type="term" value="P:ribosomal small subunit biogenesis"/>
    <property type="evidence" value="ECO:0007669"/>
    <property type="project" value="UniProtKB-UniRule"/>
</dbReference>
<dbReference type="AlphaFoldDB" id="A0A1P8KPH0"/>
<dbReference type="InterPro" id="IPR002676">
    <property type="entry name" value="RimM_N"/>
</dbReference>
<organism evidence="8 9">
    <name type="scientific">Poseidonibacter parvus</name>
    <dbReference type="NCBI Taxonomy" id="1850254"/>
    <lineage>
        <taxon>Bacteria</taxon>
        <taxon>Pseudomonadati</taxon>
        <taxon>Campylobacterota</taxon>
        <taxon>Epsilonproteobacteria</taxon>
        <taxon>Campylobacterales</taxon>
        <taxon>Arcobacteraceae</taxon>
        <taxon>Poseidonibacter</taxon>
    </lineage>
</organism>
<dbReference type="PANTHER" id="PTHR33692">
    <property type="entry name" value="RIBOSOME MATURATION FACTOR RIMM"/>
    <property type="match status" value="1"/>
</dbReference>
<reference evidence="8 9" key="1">
    <citation type="submission" date="2017-01" db="EMBL/GenBank/DDBJ databases">
        <title>Genome sequencing of Arcobacter sp. LPB0137.</title>
        <authorList>
            <person name="Lee G.-W."/>
            <person name="Yi H."/>
        </authorList>
    </citation>
    <scope>NUCLEOTIDE SEQUENCE [LARGE SCALE GENOMIC DNA]</scope>
    <source>
        <strain evidence="8 9">LPB0137</strain>
    </source>
</reference>
<dbReference type="InterPro" id="IPR056792">
    <property type="entry name" value="PRC_RimM"/>
</dbReference>
<comment type="function">
    <text evidence="5">An accessory protein needed during the final step in the assembly of 30S ribosomal subunit, possibly for assembly of the head region. Essential for efficient processing of 16S rRNA. May be needed both before and after RbfA during the maturation of 16S rRNA. It has affinity for free ribosomal 30S subunits but not for 70S ribosomes.</text>
</comment>
<evidence type="ECO:0000313" key="9">
    <source>
        <dbReference type="Proteomes" id="UP000186074"/>
    </source>
</evidence>
<keyword evidence="3 5" id="KW-0698">rRNA processing</keyword>
<dbReference type="GO" id="GO:0043022">
    <property type="term" value="F:ribosome binding"/>
    <property type="evidence" value="ECO:0007669"/>
    <property type="project" value="InterPro"/>
</dbReference>
<dbReference type="SUPFAM" id="SSF50346">
    <property type="entry name" value="PRC-barrel domain"/>
    <property type="match status" value="1"/>
</dbReference>
<dbReference type="InterPro" id="IPR036976">
    <property type="entry name" value="RimM_N_sf"/>
</dbReference>
<accession>A0A1P8KPH0</accession>
<keyword evidence="4 5" id="KW-0143">Chaperone</keyword>
<evidence type="ECO:0000256" key="2">
    <source>
        <dbReference type="ARBA" id="ARBA00022517"/>
    </source>
</evidence>
<comment type="subunit">
    <text evidence="5">Binds ribosomal protein uS19.</text>
</comment>
<dbReference type="SUPFAM" id="SSF50447">
    <property type="entry name" value="Translation proteins"/>
    <property type="match status" value="1"/>
</dbReference>
<evidence type="ECO:0000256" key="4">
    <source>
        <dbReference type="ARBA" id="ARBA00023186"/>
    </source>
</evidence>
<dbReference type="Gene3D" id="2.30.30.240">
    <property type="entry name" value="PRC-barrel domain"/>
    <property type="match status" value="1"/>
</dbReference>
<comment type="similarity">
    <text evidence="5">Belongs to the RimM family.</text>
</comment>
<sequence length="176" mass="20696">MNNDVYVAKLGKTVGLKGHLKLHIDSDFPEQFKKNAIFITNRKIQLKVVEYNSNRETVLFENYEDIDLAKKLINQELFASTQQTRENCDLNKNEFFWFDLIDCKVYENDLLLGQVKDIHRYPISDYLEITTSSLLIEKELPKTFLLPHLFEQYILSVDIDKKEIKVKDAYAILENS</sequence>
<dbReference type="InterPro" id="IPR009000">
    <property type="entry name" value="Transl_B-barrel_sf"/>
</dbReference>
<evidence type="ECO:0000256" key="1">
    <source>
        <dbReference type="ARBA" id="ARBA00022490"/>
    </source>
</evidence>
<keyword evidence="1 5" id="KW-0963">Cytoplasm</keyword>
<comment type="subcellular location">
    <subcellularLocation>
        <location evidence="5">Cytoplasm</location>
    </subcellularLocation>
</comment>
<dbReference type="Pfam" id="PF24986">
    <property type="entry name" value="PRC_RimM"/>
    <property type="match status" value="1"/>
</dbReference>
<dbReference type="EMBL" id="CP019070">
    <property type="protein sequence ID" value="APW66413.1"/>
    <property type="molecule type" value="Genomic_DNA"/>
</dbReference>
<keyword evidence="2 5" id="KW-0690">Ribosome biogenesis</keyword>
<dbReference type="RefSeq" id="WP_076088159.1">
    <property type="nucleotide sequence ID" value="NZ_CP019070.1"/>
</dbReference>
<dbReference type="KEGG" id="alp:LPB137_11400"/>
<evidence type="ECO:0000259" key="6">
    <source>
        <dbReference type="Pfam" id="PF01782"/>
    </source>
</evidence>
<proteinExistence type="inferred from homology"/>
<dbReference type="Proteomes" id="UP000186074">
    <property type="component" value="Chromosome"/>
</dbReference>
<dbReference type="GO" id="GO:0005737">
    <property type="term" value="C:cytoplasm"/>
    <property type="evidence" value="ECO:0007669"/>
    <property type="project" value="UniProtKB-SubCell"/>
</dbReference>
<name>A0A1P8KPH0_9BACT</name>
<dbReference type="NCBIfam" id="TIGR02273">
    <property type="entry name" value="16S_RimM"/>
    <property type="match status" value="1"/>
</dbReference>
<dbReference type="InterPro" id="IPR011961">
    <property type="entry name" value="RimM"/>
</dbReference>
<evidence type="ECO:0000256" key="5">
    <source>
        <dbReference type="HAMAP-Rule" id="MF_00014"/>
    </source>
</evidence>
<comment type="domain">
    <text evidence="5">The PRC barrel domain binds ribosomal protein uS19.</text>
</comment>
<evidence type="ECO:0000313" key="8">
    <source>
        <dbReference type="EMBL" id="APW66413.1"/>
    </source>
</evidence>
<dbReference type="HAMAP" id="MF_00014">
    <property type="entry name" value="Ribosome_mat_RimM"/>
    <property type="match status" value="1"/>
</dbReference>
<feature type="domain" description="Ribosome maturation factor RimM PRC barrel" evidence="7">
    <location>
        <begin position="97"/>
        <end position="167"/>
    </location>
</feature>
<evidence type="ECO:0000256" key="3">
    <source>
        <dbReference type="ARBA" id="ARBA00022552"/>
    </source>
</evidence>
<protein>
    <recommendedName>
        <fullName evidence="5">Ribosome maturation factor RimM</fullName>
    </recommendedName>
</protein>
<gene>
    <name evidence="5" type="primary">rimM</name>
    <name evidence="8" type="ORF">LPB137_11400</name>
</gene>
<dbReference type="InterPro" id="IPR011033">
    <property type="entry name" value="PRC_barrel-like_sf"/>
</dbReference>
<dbReference type="Gene3D" id="2.40.30.60">
    <property type="entry name" value="RimM"/>
    <property type="match status" value="1"/>
</dbReference>